<sequence length="260" mass="27848">MSQADAETGTADSAGPDVSRMRRHESDHDIPWALPVVVRRSKTHIARHVDVLEAAAEAVVTFLDDPRSQPEGEWHEALEHWRHGAIRKVVRRGDGKQFEDAAALGCVRVQRDSAHGFGPVDVLVLPPGPVQPLPRELKKLQVGGTEFPLGVSDSDDGSADPATTSSATTGALVVIELTPAAALTTGKAAAQCGHAAQLAYEQMPDQTRAQWRAADFRVRVEFASDASWASAPPAPVRVVDAGFTEVNGPTETARARWSHP</sequence>
<accession>A0A1X6X0L2</accession>
<dbReference type="InterPro" id="IPR023476">
    <property type="entry name" value="Pep_tRNA_hydro_II_dom_sf"/>
</dbReference>
<gene>
    <name evidence="2" type="ORF">FM105_02905</name>
</gene>
<protein>
    <submittedName>
        <fullName evidence="2">Uncharacterized protein</fullName>
    </submittedName>
</protein>
<feature type="region of interest" description="Disordered" evidence="1">
    <location>
        <begin position="1"/>
        <end position="26"/>
    </location>
</feature>
<evidence type="ECO:0000313" key="2">
    <source>
        <dbReference type="EMBL" id="SLM92074.1"/>
    </source>
</evidence>
<dbReference type="EMBL" id="FWFF01000003">
    <property type="protein sequence ID" value="SLM92074.1"/>
    <property type="molecule type" value="Genomic_DNA"/>
</dbReference>
<dbReference type="SUPFAM" id="SSF102462">
    <property type="entry name" value="Peptidyl-tRNA hydrolase II"/>
    <property type="match status" value="1"/>
</dbReference>
<proteinExistence type="predicted"/>
<dbReference type="Proteomes" id="UP000196581">
    <property type="component" value="Unassembled WGS sequence"/>
</dbReference>
<evidence type="ECO:0000256" key="1">
    <source>
        <dbReference type="SAM" id="MobiDB-lite"/>
    </source>
</evidence>
<dbReference type="RefSeq" id="WP_256970184.1">
    <property type="nucleotide sequence ID" value="NZ_FWFF01000003.1"/>
</dbReference>
<name>A0A1X6X0L2_9MICO</name>
<dbReference type="AlphaFoldDB" id="A0A1X6X0L2"/>
<evidence type="ECO:0000313" key="3">
    <source>
        <dbReference type="Proteomes" id="UP000196581"/>
    </source>
</evidence>
<organism evidence="2 3">
    <name type="scientific">Brevibacterium yomogidense</name>
    <dbReference type="NCBI Taxonomy" id="946573"/>
    <lineage>
        <taxon>Bacteria</taxon>
        <taxon>Bacillati</taxon>
        <taxon>Actinomycetota</taxon>
        <taxon>Actinomycetes</taxon>
        <taxon>Micrococcales</taxon>
        <taxon>Brevibacteriaceae</taxon>
        <taxon>Brevibacterium</taxon>
    </lineage>
</organism>
<reference evidence="3" key="1">
    <citation type="submission" date="2017-02" db="EMBL/GenBank/DDBJ databases">
        <authorList>
            <person name="Dridi B."/>
        </authorList>
    </citation>
    <scope>NUCLEOTIDE SEQUENCE [LARGE SCALE GENOMIC DNA]</scope>
    <source>
        <strain evidence="3">B Co 03.10</strain>
    </source>
</reference>
<keyword evidence="3" id="KW-1185">Reference proteome</keyword>